<dbReference type="Gene3D" id="3.30.420.150">
    <property type="entry name" value="Exopolyphosphatase. Domain 2"/>
    <property type="match status" value="1"/>
</dbReference>
<reference evidence="2" key="1">
    <citation type="submission" date="2010-07" db="EMBL/GenBank/DDBJ databases">
        <authorList>
            <consortium name="CONSOLIDER consortium CSD2007-00005"/>
            <person name="Guazzaroni M.-E."/>
            <person name="Richter M."/>
            <person name="Garcia-Salamanca A."/>
            <person name="Yarza P."/>
            <person name="Ferrer M."/>
        </authorList>
    </citation>
    <scope>NUCLEOTIDE SEQUENCE</scope>
</reference>
<dbReference type="InterPro" id="IPR043129">
    <property type="entry name" value="ATPase_NBD"/>
</dbReference>
<evidence type="ECO:0000259" key="1">
    <source>
        <dbReference type="Pfam" id="PF02541"/>
    </source>
</evidence>
<sequence length="493" mass="56300">MSKRTAIIDIGSNSARLVIYEQSSRYGFRLICEQKSKVRIGEGAYINGGFLQPIGINRAYNALDAFKQTIENYKAHKTLCVATSALRDAPNSKEFTQLIKKNINLNIKVIDGKEEAFYGGVAVLNLLTKEDVVTIDIGGGSSDITLIRNGEIEDRFSLNLGTVRLKELFFDDNEKVKEAKEYIKQELSNLPKNFKLNTIVAIGGSARTIADMIIKTSKYPLHKLHGFQYKLKEYDDLLSRIVSSNMEDLGDFEISQDRHDTIREGILIFLEISKYLEAKNVITSGVGVREGVFLTNFLKKSSLKFPNDINPSIQNILDRFDSCQGDKFDNQKRQAIKKLAEIFSSNFEIKKIFLFELQSAIKMSEIGKNLTIYKAHKHSFYIALEELNYGFTHKQMILIAMLLKAGKKAKLKKYLYNKYKSILPNKKTLKWHLFLYSITLLIFEFSNDAKVSFLFENNTLYIKSNQSLYLLKERLGEIEKPADFNIEVVDNKA</sequence>
<dbReference type="Pfam" id="PF02541">
    <property type="entry name" value="Ppx-GppA"/>
    <property type="match status" value="1"/>
</dbReference>
<gene>
    <name evidence="2" type="ORF">LDC_3048</name>
</gene>
<dbReference type="AlphaFoldDB" id="D9PNB5"/>
<dbReference type="CDD" id="cd24052">
    <property type="entry name" value="ASKHA_NBD_HpPPX-GppA-like"/>
    <property type="match status" value="1"/>
</dbReference>
<dbReference type="PANTHER" id="PTHR30005">
    <property type="entry name" value="EXOPOLYPHOSPHATASE"/>
    <property type="match status" value="1"/>
</dbReference>
<protein>
    <submittedName>
        <fullName evidence="2">Phosphatase, Ppx/GppA family protein</fullName>
    </submittedName>
</protein>
<accession>D9PNB5</accession>
<dbReference type="GO" id="GO:0016462">
    <property type="term" value="F:pyrophosphatase activity"/>
    <property type="evidence" value="ECO:0007669"/>
    <property type="project" value="TreeGrafter"/>
</dbReference>
<comment type="caution">
    <text evidence="2">The sequence shown here is derived from an EMBL/GenBank/DDBJ whole genome shotgun (WGS) entry which is preliminary data.</text>
</comment>
<dbReference type="Gene3D" id="1.10.3210.10">
    <property type="entry name" value="Hypothetical protein af1432"/>
    <property type="match status" value="1"/>
</dbReference>
<dbReference type="SUPFAM" id="SSF109604">
    <property type="entry name" value="HD-domain/PDEase-like"/>
    <property type="match status" value="1"/>
</dbReference>
<reference evidence="2" key="2">
    <citation type="journal article" date="2011" name="Microb. Ecol.">
        <title>Taxonomic and Functional Metagenomic Profiling of the Microbial Community in the Anoxic Sediment of a Sub-saline Shallow Lake (Laguna de Carrizo, Central Spain).</title>
        <authorList>
            <person name="Ferrer M."/>
            <person name="Guazzaroni M.E."/>
            <person name="Richter M."/>
            <person name="Garcia-Salamanca A."/>
            <person name="Yarza P."/>
            <person name="Suarez-Suarez A."/>
            <person name="Solano J."/>
            <person name="Alcaide M."/>
            <person name="van Dillewijn P."/>
            <person name="Molina-Henares M.A."/>
            <person name="Lopez-Cortes N."/>
            <person name="Al-Ramahi Y."/>
            <person name="Guerrero C."/>
            <person name="Acosta A."/>
            <person name="de Eugenio L.I."/>
            <person name="Martinez V."/>
            <person name="Marques S."/>
            <person name="Rojo F."/>
            <person name="Santero E."/>
            <person name="Genilloud O."/>
            <person name="Perez-Perez J."/>
            <person name="Rossello-Mora R."/>
            <person name="Ramos J.L."/>
        </authorList>
    </citation>
    <scope>NUCLEOTIDE SEQUENCE</scope>
</reference>
<dbReference type="EMBL" id="ADZX01000943">
    <property type="protein sequence ID" value="EFK94936.1"/>
    <property type="molecule type" value="Genomic_DNA"/>
</dbReference>
<dbReference type="InterPro" id="IPR003695">
    <property type="entry name" value="Ppx_GppA_N"/>
</dbReference>
<dbReference type="InterPro" id="IPR050273">
    <property type="entry name" value="GppA/Ppx_hydrolase"/>
</dbReference>
<proteinExistence type="predicted"/>
<dbReference type="PANTHER" id="PTHR30005:SF0">
    <property type="entry name" value="RETROGRADE REGULATION PROTEIN 2"/>
    <property type="match status" value="1"/>
</dbReference>
<dbReference type="SUPFAM" id="SSF53067">
    <property type="entry name" value="Actin-like ATPase domain"/>
    <property type="match status" value="2"/>
</dbReference>
<name>D9PNB5_9ZZZZ</name>
<evidence type="ECO:0000313" key="2">
    <source>
        <dbReference type="EMBL" id="EFK94936.1"/>
    </source>
</evidence>
<organism evidence="2">
    <name type="scientific">sediment metagenome</name>
    <dbReference type="NCBI Taxonomy" id="749907"/>
    <lineage>
        <taxon>unclassified sequences</taxon>
        <taxon>metagenomes</taxon>
        <taxon>ecological metagenomes</taxon>
    </lineage>
</organism>
<feature type="domain" description="Ppx/GppA phosphatase N-terminal" evidence="1">
    <location>
        <begin position="19"/>
        <end position="298"/>
    </location>
</feature>
<dbReference type="Gene3D" id="3.30.420.40">
    <property type="match status" value="1"/>
</dbReference>